<dbReference type="CDD" id="cd00673">
    <property type="entry name" value="AlaRS_core"/>
    <property type="match status" value="1"/>
</dbReference>
<dbReference type="InterPro" id="IPR003156">
    <property type="entry name" value="DHHA1_dom"/>
</dbReference>
<comment type="function">
    <text evidence="11 13">Catalyzes the attachment of alanine to tRNA(Ala) in a two-step reaction: alanine is first activated by ATP to form Ala-AMP and then transferred to the acceptor end of tRNA(Ala). Also edits incorrectly charged Ser-tRNA(Ala) and Gly-tRNA(Ala) via its editing domain.</text>
</comment>
<dbReference type="InterPro" id="IPR009000">
    <property type="entry name" value="Transl_B-barrel_sf"/>
</dbReference>
<keyword evidence="14" id="KW-0175">Coiled coil</keyword>
<dbReference type="RefSeq" id="WP_116479902.1">
    <property type="nucleotide sequence ID" value="NZ_JBKYKF010000040.1"/>
</dbReference>
<dbReference type="GO" id="GO:0005829">
    <property type="term" value="C:cytosol"/>
    <property type="evidence" value="ECO:0007669"/>
    <property type="project" value="TreeGrafter"/>
</dbReference>
<evidence type="ECO:0000256" key="2">
    <source>
        <dbReference type="ARBA" id="ARBA00022555"/>
    </source>
</evidence>
<dbReference type="Gene3D" id="3.10.310.40">
    <property type="match status" value="1"/>
</dbReference>
<evidence type="ECO:0000313" key="16">
    <source>
        <dbReference type="EMBL" id="PVY94896.1"/>
    </source>
</evidence>
<dbReference type="InterPro" id="IPR050058">
    <property type="entry name" value="Ala-tRNA_ligase"/>
</dbReference>
<comment type="caution">
    <text evidence="16">The sequence shown here is derived from an EMBL/GenBank/DDBJ whole genome shotgun (WGS) entry which is preliminary data.</text>
</comment>
<dbReference type="EMBL" id="QEKV01000003">
    <property type="protein sequence ID" value="PVY94896.1"/>
    <property type="molecule type" value="Genomic_DNA"/>
</dbReference>
<dbReference type="InterPro" id="IPR018163">
    <property type="entry name" value="Thr/Ala-tRNA-synth_IIc_edit"/>
</dbReference>
<dbReference type="NCBIfam" id="TIGR00344">
    <property type="entry name" value="alaS"/>
    <property type="match status" value="1"/>
</dbReference>
<dbReference type="InterPro" id="IPR023033">
    <property type="entry name" value="Ala_tRNA_ligase_euk/bac"/>
</dbReference>
<feature type="binding site" evidence="13">
    <location>
        <position position="666"/>
    </location>
    <ligand>
        <name>Zn(2+)</name>
        <dbReference type="ChEBI" id="CHEBI:29105"/>
    </ligand>
</feature>
<evidence type="ECO:0000256" key="12">
    <source>
        <dbReference type="ARBA" id="ARBA00048300"/>
    </source>
</evidence>
<keyword evidence="5 13" id="KW-0547">Nucleotide-binding</keyword>
<sequence>MENIELHDIREKFLKFFESKGHLLHPSYSLIPKNDKSLLLIGAGMAPLKKYFTGEETPPAKRMTTSQKCVRTGDIDNVGKTLRHLTFFEMLGNFSFGDYFKTEAIHWAWEFLTEVMKLPKERLWVSVYEKDDEAYRIWHDEIGVPAERIVKLGKEDNFWELEVGPSGPDSEIHYDKGEEFGCGSPDCKPGCDCDRFLEVWNLVFTQFDKDVHGEYHPLPHPNIDTGMGLERIACIMENVDSVYDIKAIRKIMDKVGDICGKKYGDDKNDDVHFRIIGDHSRAITFLISDGVVPSNEGRGYVLRKLIRRASRHGMLLGIKKGFLEAPVTEVIESWGRAYPELIENKKVILEVLNTEEERFQRTIVQGTELLTQKIADLKAKMKKVLSGEDAFVLYDTYGFPADLTEEILEDEGLSYDKDGFKEAMDEQRTRAREALDKSDSGWKKDSKMEFDSEIGKFSGYELNETTTKITDIYVDGKKTDKLPLNQEGIVILEDTPFYGESGGQVGDIGEIIGDDFRLEVLDTKKTKDGLYLQICKTVEGVAKKGEEVSTKIDVKRRDDIRRNHSATHLLHAALRQVLGTHVHQAGSLVDPERLRFDFSHYQAMTEEEIKEVEKIVNEKVLESIPVVTEIKSLKEAKAEGVMGLFEDKYGDVVRVLKMGPFSMELCGGTHVRNTSEIGLFKIVSETGVAAGVRRIEAITGHASYKYVLKNEELIKSIEGRMKTTRENIEQRLGEMEKIEKEQRKEIESIKAKLLGNAASDMTSEIKEINGVKVLAKVFEGVEANELKNIADEIRNKEDSILVILAAKNAGGLNLLVAASKGLVKEGINSGNIVRNIAKALGGNGGGRPDMAMAGAKDVDKVNDVFQKIADYIK</sequence>
<dbReference type="InterPro" id="IPR018162">
    <property type="entry name" value="Ala-tRNA-ligase_IIc_anticod-bd"/>
</dbReference>
<feature type="coiled-coil region" evidence="14">
    <location>
        <begin position="721"/>
        <end position="752"/>
    </location>
</feature>
<comment type="catalytic activity">
    <reaction evidence="12 13">
        <text>tRNA(Ala) + L-alanine + ATP = L-alanyl-tRNA(Ala) + AMP + diphosphate</text>
        <dbReference type="Rhea" id="RHEA:12540"/>
        <dbReference type="Rhea" id="RHEA-COMP:9657"/>
        <dbReference type="Rhea" id="RHEA-COMP:9923"/>
        <dbReference type="ChEBI" id="CHEBI:30616"/>
        <dbReference type="ChEBI" id="CHEBI:33019"/>
        <dbReference type="ChEBI" id="CHEBI:57972"/>
        <dbReference type="ChEBI" id="CHEBI:78442"/>
        <dbReference type="ChEBI" id="CHEBI:78497"/>
        <dbReference type="ChEBI" id="CHEBI:456215"/>
        <dbReference type="EC" id="6.1.1.7"/>
    </reaction>
</comment>
<dbReference type="HAMAP" id="MF_00036_B">
    <property type="entry name" value="Ala_tRNA_synth_B"/>
    <property type="match status" value="1"/>
</dbReference>
<dbReference type="Gene3D" id="2.40.30.130">
    <property type="match status" value="1"/>
</dbReference>
<comment type="similarity">
    <text evidence="1 13">Belongs to the class-II aminoacyl-tRNA synthetase family.</text>
</comment>
<dbReference type="InterPro" id="IPR018165">
    <property type="entry name" value="Ala-tRNA-synth_IIc_core"/>
</dbReference>
<dbReference type="GO" id="GO:0016740">
    <property type="term" value="F:transferase activity"/>
    <property type="evidence" value="ECO:0007669"/>
    <property type="project" value="UniProtKB-ARBA"/>
</dbReference>
<comment type="domain">
    <text evidence="13">Consists of three domains; the N-terminal catalytic domain, the editing domain and the C-terminal C-Ala domain. The editing domain removes incorrectly charged amino acids, while the C-Ala domain, along with tRNA(Ala), serves as a bridge to cooperatively bring together the editing and aminoacylation centers thus stimulating deacylation of misacylated tRNAs.</text>
</comment>
<dbReference type="GO" id="GO:0140096">
    <property type="term" value="F:catalytic activity, acting on a protein"/>
    <property type="evidence" value="ECO:0007669"/>
    <property type="project" value="UniProtKB-ARBA"/>
</dbReference>
<proteinExistence type="inferred from homology"/>
<dbReference type="SMART" id="SM00863">
    <property type="entry name" value="tRNA_SAD"/>
    <property type="match status" value="1"/>
</dbReference>
<keyword evidence="2 13" id="KW-0820">tRNA-binding</keyword>
<keyword evidence="8 13" id="KW-0694">RNA-binding</keyword>
<dbReference type="EC" id="6.1.1.7" evidence="13"/>
<accession>A0A2U1E4M2</accession>
<feature type="binding site" evidence="13">
    <location>
        <position position="670"/>
    </location>
    <ligand>
        <name>Zn(2+)</name>
        <dbReference type="ChEBI" id="CHEBI:29105"/>
    </ligand>
</feature>
<dbReference type="SUPFAM" id="SSF50447">
    <property type="entry name" value="Translation proteins"/>
    <property type="match status" value="1"/>
</dbReference>
<dbReference type="Gene3D" id="3.30.930.10">
    <property type="entry name" value="Bira Bifunctional Protein, Domain 2"/>
    <property type="match status" value="1"/>
</dbReference>
<dbReference type="SUPFAM" id="SSF55681">
    <property type="entry name" value="Class II aaRS and biotin synthetases"/>
    <property type="match status" value="1"/>
</dbReference>
<evidence type="ECO:0000256" key="1">
    <source>
        <dbReference type="ARBA" id="ARBA00008226"/>
    </source>
</evidence>
<evidence type="ECO:0000256" key="9">
    <source>
        <dbReference type="ARBA" id="ARBA00022917"/>
    </source>
</evidence>
<evidence type="ECO:0000259" key="15">
    <source>
        <dbReference type="PROSITE" id="PS50860"/>
    </source>
</evidence>
<evidence type="ECO:0000256" key="3">
    <source>
        <dbReference type="ARBA" id="ARBA00022598"/>
    </source>
</evidence>
<dbReference type="Pfam" id="PF07973">
    <property type="entry name" value="tRNA_SAD"/>
    <property type="match status" value="1"/>
</dbReference>
<comment type="cofactor">
    <cofactor evidence="13">
        <name>Zn(2+)</name>
        <dbReference type="ChEBI" id="CHEBI:29105"/>
    </cofactor>
    <text evidence="13">Binds 1 zinc ion per subunit.</text>
</comment>
<evidence type="ECO:0000256" key="4">
    <source>
        <dbReference type="ARBA" id="ARBA00022723"/>
    </source>
</evidence>
<evidence type="ECO:0000256" key="14">
    <source>
        <dbReference type="SAM" id="Coils"/>
    </source>
</evidence>
<keyword evidence="10 13" id="KW-0030">Aminoacyl-tRNA synthetase</keyword>
<dbReference type="InterPro" id="IPR012947">
    <property type="entry name" value="tRNA_SAD"/>
</dbReference>
<dbReference type="GO" id="GO:0002161">
    <property type="term" value="F:aminoacyl-tRNA deacylase activity"/>
    <property type="evidence" value="ECO:0007669"/>
    <property type="project" value="TreeGrafter"/>
</dbReference>
<dbReference type="InterPro" id="IPR018164">
    <property type="entry name" value="Ala-tRNA-synth_IIc_N"/>
</dbReference>
<keyword evidence="6 13" id="KW-0862">Zinc</keyword>
<dbReference type="Pfam" id="PF02272">
    <property type="entry name" value="DHHA1"/>
    <property type="match status" value="1"/>
</dbReference>
<comment type="subcellular location">
    <subcellularLocation>
        <location evidence="13">Cytoplasm</location>
    </subcellularLocation>
</comment>
<organism evidence="16 17">
    <name type="scientific">Ezakiella coagulans</name>
    <dbReference type="NCBI Taxonomy" id="46507"/>
    <lineage>
        <taxon>Bacteria</taxon>
        <taxon>Bacillati</taxon>
        <taxon>Bacillota</taxon>
        <taxon>Tissierellia</taxon>
        <taxon>Ezakiella</taxon>
    </lineage>
</organism>
<dbReference type="Gene3D" id="3.30.980.10">
    <property type="entry name" value="Threonyl-trna Synthetase, Chain A, domain 2"/>
    <property type="match status" value="1"/>
</dbReference>
<evidence type="ECO:0000256" key="11">
    <source>
        <dbReference type="ARBA" id="ARBA00024779"/>
    </source>
</evidence>
<dbReference type="SUPFAM" id="SSF55186">
    <property type="entry name" value="ThrRS/AlaRS common domain"/>
    <property type="match status" value="1"/>
</dbReference>
<dbReference type="InterPro" id="IPR002318">
    <property type="entry name" value="Ala-tRNA-lgiase_IIc"/>
</dbReference>
<dbReference type="GO" id="GO:0000049">
    <property type="term" value="F:tRNA binding"/>
    <property type="evidence" value="ECO:0007669"/>
    <property type="project" value="UniProtKB-KW"/>
</dbReference>
<evidence type="ECO:0000256" key="5">
    <source>
        <dbReference type="ARBA" id="ARBA00022741"/>
    </source>
</evidence>
<dbReference type="Gene3D" id="3.30.54.20">
    <property type="match status" value="1"/>
</dbReference>
<dbReference type="GO" id="GO:0008270">
    <property type="term" value="F:zinc ion binding"/>
    <property type="evidence" value="ECO:0007669"/>
    <property type="project" value="UniProtKB-UniRule"/>
</dbReference>
<keyword evidence="9 13" id="KW-0648">Protein biosynthesis</keyword>
<feature type="binding site" evidence="13">
    <location>
        <position position="564"/>
    </location>
    <ligand>
        <name>Zn(2+)</name>
        <dbReference type="ChEBI" id="CHEBI:29105"/>
    </ligand>
</feature>
<feature type="domain" description="Alanyl-transfer RNA synthetases family profile" evidence="15">
    <location>
        <begin position="4"/>
        <end position="709"/>
    </location>
</feature>
<evidence type="ECO:0000256" key="8">
    <source>
        <dbReference type="ARBA" id="ARBA00022884"/>
    </source>
</evidence>
<reference evidence="16 17" key="1">
    <citation type="submission" date="2018-04" db="EMBL/GenBank/DDBJ databases">
        <title>Genomic Encyclopedia of Type Strains, Phase IV (KMG-IV): sequencing the most valuable type-strain genomes for metagenomic binning, comparative biology and taxonomic classification.</title>
        <authorList>
            <person name="Goeker M."/>
        </authorList>
    </citation>
    <scope>NUCLEOTIDE SEQUENCE [LARGE SCALE GENOMIC DNA]</scope>
    <source>
        <strain evidence="16 17">DSM 20705</strain>
    </source>
</reference>
<dbReference type="SUPFAM" id="SSF101353">
    <property type="entry name" value="Putative anticodon-binding domain of alanyl-tRNA synthetase (AlaRS)"/>
    <property type="match status" value="1"/>
</dbReference>
<dbReference type="GO" id="GO:0004813">
    <property type="term" value="F:alanine-tRNA ligase activity"/>
    <property type="evidence" value="ECO:0007669"/>
    <property type="project" value="UniProtKB-UniRule"/>
</dbReference>
<dbReference type="Pfam" id="PF01411">
    <property type="entry name" value="tRNA-synt_2c"/>
    <property type="match status" value="1"/>
</dbReference>
<keyword evidence="4 13" id="KW-0479">Metal-binding</keyword>
<evidence type="ECO:0000256" key="7">
    <source>
        <dbReference type="ARBA" id="ARBA00022840"/>
    </source>
</evidence>
<evidence type="ECO:0000256" key="10">
    <source>
        <dbReference type="ARBA" id="ARBA00023146"/>
    </source>
</evidence>
<dbReference type="AlphaFoldDB" id="A0A2U1E4M2"/>
<dbReference type="Proteomes" id="UP000245793">
    <property type="component" value="Unassembled WGS sequence"/>
</dbReference>
<name>A0A2U1E4M2_9FIRM</name>
<dbReference type="PROSITE" id="PS50860">
    <property type="entry name" value="AA_TRNA_LIGASE_II_ALA"/>
    <property type="match status" value="1"/>
</dbReference>
<keyword evidence="7 13" id="KW-0067">ATP-binding</keyword>
<protein>
    <recommendedName>
        <fullName evidence="13">Alanine--tRNA ligase</fullName>
        <ecNumber evidence="13">6.1.1.7</ecNumber>
    </recommendedName>
    <alternativeName>
        <fullName evidence="13">Alanyl-tRNA synthetase</fullName>
        <shortName evidence="13">AlaRS</shortName>
    </alternativeName>
</protein>
<dbReference type="PANTHER" id="PTHR11777:SF9">
    <property type="entry name" value="ALANINE--TRNA LIGASE, CYTOPLASMIC"/>
    <property type="match status" value="1"/>
</dbReference>
<dbReference type="InterPro" id="IPR045864">
    <property type="entry name" value="aa-tRNA-synth_II/BPL/LPL"/>
</dbReference>
<dbReference type="FunFam" id="3.10.310.40:FF:000001">
    <property type="entry name" value="Alanine--tRNA ligase"/>
    <property type="match status" value="1"/>
</dbReference>
<dbReference type="GO" id="GO:0005524">
    <property type="term" value="F:ATP binding"/>
    <property type="evidence" value="ECO:0007669"/>
    <property type="project" value="UniProtKB-UniRule"/>
</dbReference>
<dbReference type="FunFam" id="3.30.54.20:FF:000001">
    <property type="entry name" value="Alanine--tRNA ligase"/>
    <property type="match status" value="1"/>
</dbReference>
<dbReference type="FunFam" id="3.30.930.10:FF:000004">
    <property type="entry name" value="Alanine--tRNA ligase"/>
    <property type="match status" value="1"/>
</dbReference>
<dbReference type="PANTHER" id="PTHR11777">
    <property type="entry name" value="ALANYL-TRNA SYNTHETASE"/>
    <property type="match status" value="1"/>
</dbReference>
<keyword evidence="3 13" id="KW-0436">Ligase</keyword>
<keyword evidence="17" id="KW-1185">Reference proteome</keyword>
<dbReference type="FunFam" id="3.30.980.10:FF:000004">
    <property type="entry name" value="Alanine--tRNA ligase, cytoplasmic"/>
    <property type="match status" value="1"/>
</dbReference>
<gene>
    <name evidence="13" type="primary">alaS</name>
    <name evidence="16" type="ORF">C7381_103135</name>
</gene>
<evidence type="ECO:0000256" key="13">
    <source>
        <dbReference type="HAMAP-Rule" id="MF_00036"/>
    </source>
</evidence>
<evidence type="ECO:0000256" key="6">
    <source>
        <dbReference type="ARBA" id="ARBA00022833"/>
    </source>
</evidence>
<dbReference type="GO" id="GO:0006419">
    <property type="term" value="P:alanyl-tRNA aminoacylation"/>
    <property type="evidence" value="ECO:0007669"/>
    <property type="project" value="UniProtKB-UniRule"/>
</dbReference>
<keyword evidence="13" id="KW-0963">Cytoplasm</keyword>
<dbReference type="PRINTS" id="PR00980">
    <property type="entry name" value="TRNASYNTHALA"/>
</dbReference>
<evidence type="ECO:0000313" key="17">
    <source>
        <dbReference type="Proteomes" id="UP000245793"/>
    </source>
</evidence>
<feature type="binding site" evidence="13">
    <location>
        <position position="568"/>
    </location>
    <ligand>
        <name>Zn(2+)</name>
        <dbReference type="ChEBI" id="CHEBI:29105"/>
    </ligand>
</feature>